<comment type="caution">
    <text evidence="1">The sequence shown here is derived from an EMBL/GenBank/DDBJ whole genome shotgun (WGS) entry which is preliminary data.</text>
</comment>
<proteinExistence type="predicted"/>
<dbReference type="EMBL" id="SJPV01000029">
    <property type="protein sequence ID" value="TWU28792.1"/>
    <property type="molecule type" value="Genomic_DNA"/>
</dbReference>
<protein>
    <submittedName>
        <fullName evidence="1">Uncharacterized protein</fullName>
    </submittedName>
</protein>
<reference evidence="1 2" key="1">
    <citation type="submission" date="2019-02" db="EMBL/GenBank/DDBJ databases">
        <title>Deep-cultivation of Planctomycetes and their phenomic and genomic characterization uncovers novel biology.</title>
        <authorList>
            <person name="Wiegand S."/>
            <person name="Jogler M."/>
            <person name="Boedeker C."/>
            <person name="Pinto D."/>
            <person name="Vollmers J."/>
            <person name="Rivas-Marin E."/>
            <person name="Kohn T."/>
            <person name="Peeters S.H."/>
            <person name="Heuer A."/>
            <person name="Rast P."/>
            <person name="Oberbeckmann S."/>
            <person name="Bunk B."/>
            <person name="Jeske O."/>
            <person name="Meyerdierks A."/>
            <person name="Storesund J.E."/>
            <person name="Kallscheuer N."/>
            <person name="Luecker S."/>
            <person name="Lage O.M."/>
            <person name="Pohl T."/>
            <person name="Merkel B.J."/>
            <person name="Hornburger P."/>
            <person name="Mueller R.-W."/>
            <person name="Bruemmer F."/>
            <person name="Labrenz M."/>
            <person name="Spormann A.M."/>
            <person name="Op Den Camp H."/>
            <person name="Overmann J."/>
            <person name="Amann R."/>
            <person name="Jetten M.S.M."/>
            <person name="Mascher T."/>
            <person name="Medema M.H."/>
            <person name="Devos D.P."/>
            <person name="Kaster A.-K."/>
            <person name="Ovreas L."/>
            <person name="Rohde M."/>
            <person name="Galperin M.Y."/>
            <person name="Jogler C."/>
        </authorList>
    </citation>
    <scope>NUCLEOTIDE SEQUENCE [LARGE SCALE GENOMIC DNA]</scope>
    <source>
        <strain evidence="1 2">Poly41</strain>
    </source>
</reference>
<evidence type="ECO:0000313" key="1">
    <source>
        <dbReference type="EMBL" id="TWU28792.1"/>
    </source>
</evidence>
<accession>A0A5C6CW38</accession>
<name>A0A5C6CW38_9BACT</name>
<organism evidence="1 2">
    <name type="scientific">Novipirellula artificiosorum</name>
    <dbReference type="NCBI Taxonomy" id="2528016"/>
    <lineage>
        <taxon>Bacteria</taxon>
        <taxon>Pseudomonadati</taxon>
        <taxon>Planctomycetota</taxon>
        <taxon>Planctomycetia</taxon>
        <taxon>Pirellulales</taxon>
        <taxon>Pirellulaceae</taxon>
        <taxon>Novipirellula</taxon>
    </lineage>
</organism>
<gene>
    <name evidence="1" type="ORF">Poly41_68950</name>
</gene>
<sequence length="110" mass="12419">MDCKTGYWVNAGEGSQVRNNIAIACGNNHGAADRKTYENDPGFVNQAAMDLALREDAAVYSDFDRFEKIPFAKIGLYADPFRTTVPGYRREMADWMPGQDVSRYDVLDRE</sequence>
<dbReference type="RefSeq" id="WP_146531543.1">
    <property type="nucleotide sequence ID" value="NZ_SJPV01000029.1"/>
</dbReference>
<dbReference type="Proteomes" id="UP000319143">
    <property type="component" value="Unassembled WGS sequence"/>
</dbReference>
<dbReference type="AlphaFoldDB" id="A0A5C6CW38"/>
<keyword evidence="2" id="KW-1185">Reference proteome</keyword>
<evidence type="ECO:0000313" key="2">
    <source>
        <dbReference type="Proteomes" id="UP000319143"/>
    </source>
</evidence>